<feature type="compositionally biased region" description="Basic residues" evidence="1">
    <location>
        <begin position="488"/>
        <end position="505"/>
    </location>
</feature>
<feature type="region of interest" description="Disordered" evidence="1">
    <location>
        <begin position="396"/>
        <end position="506"/>
    </location>
</feature>
<organism evidence="2 3">
    <name type="scientific">Anaeramoeba flamelloides</name>
    <dbReference type="NCBI Taxonomy" id="1746091"/>
    <lineage>
        <taxon>Eukaryota</taxon>
        <taxon>Metamonada</taxon>
        <taxon>Anaeramoebidae</taxon>
        <taxon>Anaeramoeba</taxon>
    </lineage>
</organism>
<feature type="region of interest" description="Disordered" evidence="1">
    <location>
        <begin position="47"/>
        <end position="160"/>
    </location>
</feature>
<dbReference type="AlphaFoldDB" id="A0AAV8A285"/>
<comment type="caution">
    <text evidence="2">The sequence shown here is derived from an EMBL/GenBank/DDBJ whole genome shotgun (WGS) entry which is preliminary data.</text>
</comment>
<sequence length="527" mass="61045">MNNNFQSQTFGLPYQFSRTQPQTIPQQPLPNNQNQFLRSNFQTRNTRNVSNSFFGGNNMMERGRGRGRGRGSGRGMGFRNSGVESKIQGRGRGRGSGILRGRGRGRGRGTRSNMNQDIIQGRRGMGMGRGRSRGRSRGGGRGRGFNTNNQTFSNLNGNNIRPYKQQNQYQTIQQNTFSQVPQLLVNNKFPRKLPYAPPPVLVQNNYQPLNANYGNFNKRNNFNEHKQNFPTHQRQNNYSQQNNSSNTQQNFHRNQNVFKNENDNKVFRLDLNSEETSKIQNFALSLKKFLDNYNFSHNGKQLSNILIINKRANIKGTMHSLRVVSELLLLNSEFHQKLKEMHSIISQNTEWTLHALTQSNKAKYRVDFISQNHVLNCFKTMIEVIISQKNKKKQLQSLSSTVKNKNQKRNNKSNNQKKKKNNNKKKNNKNSSNGNSDGNKKKNINNNQNRKRAPNLTKQENNLNQQNQLKHRRVNTNKSNQINNNKKSTTKKKTKKRTNQKKKQQTKLLITDQLREQLKQLKNKSNF</sequence>
<proteinExistence type="predicted"/>
<feature type="compositionally biased region" description="Basic residues" evidence="1">
    <location>
        <begin position="405"/>
        <end position="428"/>
    </location>
</feature>
<feature type="compositionally biased region" description="Polar residues" evidence="1">
    <location>
        <begin position="145"/>
        <end position="159"/>
    </location>
</feature>
<feature type="compositionally biased region" description="Basic residues" evidence="1">
    <location>
        <begin position="130"/>
        <end position="140"/>
    </location>
</feature>
<evidence type="ECO:0000313" key="3">
    <source>
        <dbReference type="Proteomes" id="UP001146793"/>
    </source>
</evidence>
<name>A0AAV8A285_9EUKA</name>
<accession>A0AAV8A285</accession>
<feature type="compositionally biased region" description="Low complexity" evidence="1">
    <location>
        <begin position="476"/>
        <end position="487"/>
    </location>
</feature>
<evidence type="ECO:0000256" key="1">
    <source>
        <dbReference type="SAM" id="MobiDB-lite"/>
    </source>
</evidence>
<dbReference type="EMBL" id="JANTQA010000015">
    <property type="protein sequence ID" value="KAJ3448388.1"/>
    <property type="molecule type" value="Genomic_DNA"/>
</dbReference>
<gene>
    <name evidence="2" type="ORF">M0812_00867</name>
</gene>
<evidence type="ECO:0000313" key="2">
    <source>
        <dbReference type="EMBL" id="KAJ3448388.1"/>
    </source>
</evidence>
<protein>
    <submittedName>
        <fullName evidence="2">Uncharacterized protein</fullName>
    </submittedName>
</protein>
<feature type="compositionally biased region" description="Low complexity" evidence="1">
    <location>
        <begin position="459"/>
        <end position="468"/>
    </location>
</feature>
<reference evidence="2" key="1">
    <citation type="submission" date="2022-08" db="EMBL/GenBank/DDBJ databases">
        <title>Novel sulphate-reducing endosymbionts in the free-living metamonad Anaeramoeba.</title>
        <authorList>
            <person name="Jerlstrom-Hultqvist J."/>
            <person name="Cepicka I."/>
            <person name="Gallot-Lavallee L."/>
            <person name="Salas-Leiva D."/>
            <person name="Curtis B.A."/>
            <person name="Zahonova K."/>
            <person name="Pipaliya S."/>
            <person name="Dacks J."/>
            <person name="Roger A.J."/>
        </authorList>
    </citation>
    <scope>NUCLEOTIDE SEQUENCE</scope>
    <source>
        <strain evidence="2">Busselton2</strain>
    </source>
</reference>
<dbReference type="Proteomes" id="UP001146793">
    <property type="component" value="Unassembled WGS sequence"/>
</dbReference>